<evidence type="ECO:0000256" key="1">
    <source>
        <dbReference type="SAM" id="MobiDB-lite"/>
    </source>
</evidence>
<dbReference type="AlphaFoldDB" id="L0GR20"/>
<keyword evidence="3" id="KW-1185">Reference proteome</keyword>
<dbReference type="Proteomes" id="UP000010816">
    <property type="component" value="Chromosome"/>
</dbReference>
<accession>L0GR20</accession>
<gene>
    <name evidence="2" type="ORF">Thimo_0323</name>
</gene>
<protein>
    <submittedName>
        <fullName evidence="2">Uncharacterized protein</fullName>
    </submittedName>
</protein>
<feature type="compositionally biased region" description="Basic and acidic residues" evidence="1">
    <location>
        <begin position="19"/>
        <end position="28"/>
    </location>
</feature>
<organism evidence="2 3">
    <name type="scientific">Thioflavicoccus mobilis 8321</name>
    <dbReference type="NCBI Taxonomy" id="765912"/>
    <lineage>
        <taxon>Bacteria</taxon>
        <taxon>Pseudomonadati</taxon>
        <taxon>Pseudomonadota</taxon>
        <taxon>Gammaproteobacteria</taxon>
        <taxon>Chromatiales</taxon>
        <taxon>Chromatiaceae</taxon>
        <taxon>Thioflavicoccus</taxon>
    </lineage>
</organism>
<feature type="region of interest" description="Disordered" evidence="1">
    <location>
        <begin position="1"/>
        <end position="28"/>
    </location>
</feature>
<dbReference type="RefSeq" id="WP_015279343.1">
    <property type="nucleotide sequence ID" value="NC_019940.1"/>
</dbReference>
<name>L0GR20_9GAMM</name>
<dbReference type="KEGG" id="tmb:Thimo_0323"/>
<evidence type="ECO:0000313" key="2">
    <source>
        <dbReference type="EMBL" id="AGA89193.1"/>
    </source>
</evidence>
<evidence type="ECO:0000313" key="3">
    <source>
        <dbReference type="Proteomes" id="UP000010816"/>
    </source>
</evidence>
<dbReference type="OrthoDB" id="7063712at2"/>
<sequence length="185" mass="21736">MSPDNHALTVDLDDLPAEATRRGDDNEQRVDQALRRHTESLLPAMLERGRHRLVREHLDTELALGFEHRRQALSMALESRLQSIREACNHLLVTGKAHLRRQRIEYFGEVYRQLEQRMSQLADDYLAEADTRFARIEGLKSEHLRQREQQRLERSADDFLATLDRLMDDFRAIISENVDHRRSSL</sequence>
<dbReference type="EMBL" id="CP003051">
    <property type="protein sequence ID" value="AGA89193.1"/>
    <property type="molecule type" value="Genomic_DNA"/>
</dbReference>
<dbReference type="STRING" id="765912.Thimo_0323"/>
<dbReference type="eggNOG" id="ENOG502ZJM5">
    <property type="taxonomic scope" value="Bacteria"/>
</dbReference>
<reference evidence="2 3" key="1">
    <citation type="submission" date="2011-09" db="EMBL/GenBank/DDBJ databases">
        <title>Complete sequence of chromosome of Thioflavicoccus mobilis 8321.</title>
        <authorList>
            <consortium name="US DOE Joint Genome Institute"/>
            <person name="Lucas S."/>
            <person name="Han J."/>
            <person name="Lapidus A."/>
            <person name="Cheng J.-F."/>
            <person name="Goodwin L."/>
            <person name="Pitluck S."/>
            <person name="Peters L."/>
            <person name="Ovchinnikova G."/>
            <person name="Lu M."/>
            <person name="Detter J.C."/>
            <person name="Han C."/>
            <person name="Tapia R."/>
            <person name="Land M."/>
            <person name="Hauser L."/>
            <person name="Kyrpides N."/>
            <person name="Ivanova N."/>
            <person name="Pagani I."/>
            <person name="Vogl K."/>
            <person name="Liu Z."/>
            <person name="Imhoff J."/>
            <person name="Thiel V."/>
            <person name="Frigaard N.-U."/>
            <person name="Bryant D."/>
            <person name="Woyke T."/>
        </authorList>
    </citation>
    <scope>NUCLEOTIDE SEQUENCE [LARGE SCALE GENOMIC DNA]</scope>
    <source>
        <strain evidence="2 3">8321</strain>
    </source>
</reference>
<dbReference type="HOGENOM" id="CLU_1460669_0_0_6"/>
<proteinExistence type="predicted"/>